<keyword evidence="1 5" id="KW-1003">Cell membrane</keyword>
<proteinExistence type="inferred from homology"/>
<dbReference type="OrthoDB" id="9788219at2"/>
<evidence type="ECO:0000256" key="5">
    <source>
        <dbReference type="HAMAP-Rule" id="MF_00189"/>
    </source>
</evidence>
<comment type="function">
    <text evidence="5">Plays a role in cell envelope biogenesis, maintenance of cell envelope integrity and membrane homeostasis.</text>
</comment>
<keyword evidence="5" id="KW-0997">Cell inner membrane</keyword>
<reference evidence="7" key="1">
    <citation type="submission" date="2019-06" db="EMBL/GenBank/DDBJ databases">
        <title>The complete genome of Emcibacter congregatus ZYLT.</title>
        <authorList>
            <person name="Zhao Z."/>
        </authorList>
    </citation>
    <scope>NUCLEOTIDE SEQUENCE [LARGE SCALE GENOMIC DNA]</scope>
    <source>
        <strain evidence="7">MCCC 1A06723</strain>
    </source>
</reference>
<feature type="transmembrane region" description="Helical" evidence="5">
    <location>
        <begin position="14"/>
        <end position="41"/>
    </location>
</feature>
<evidence type="ECO:0000313" key="6">
    <source>
        <dbReference type="EMBL" id="TPD61583.1"/>
    </source>
</evidence>
<name>A0A501PMC4_9PROT</name>
<evidence type="ECO:0000256" key="3">
    <source>
        <dbReference type="ARBA" id="ARBA00022989"/>
    </source>
</evidence>
<dbReference type="RefSeq" id="WP_139939051.1">
    <property type="nucleotide sequence ID" value="NZ_JBHSYP010000003.1"/>
</dbReference>
<comment type="subcellular location">
    <subcellularLocation>
        <location evidence="5">Cell inner membrane</location>
        <topology evidence="5">Multi-pass membrane protein</topology>
    </subcellularLocation>
</comment>
<dbReference type="NCBIfam" id="TIGR00997">
    <property type="entry name" value="ispZ"/>
    <property type="match status" value="1"/>
</dbReference>
<sequence>MNQLYKLLIEAGPLVIFFVANAQVGIFNATAIFMVVMIIAMIAAKVLLKEISLMMWISVGLVVIFGSATIYFEDETFIKLKPTILYSMFAVTLLLGTALKKPFIRNVMEAGFPPMEDIAWHKMNFRWGLFFVFCALLNEYVWRNYDTDTWIAAKLWLFMPLSFVFALAQLPLIMKYQMGEPEADAETDQNSAD</sequence>
<dbReference type="GO" id="GO:0005886">
    <property type="term" value="C:plasma membrane"/>
    <property type="evidence" value="ECO:0007669"/>
    <property type="project" value="UniProtKB-SubCell"/>
</dbReference>
<keyword evidence="2 5" id="KW-0812">Transmembrane</keyword>
<feature type="transmembrane region" description="Helical" evidence="5">
    <location>
        <begin position="155"/>
        <end position="173"/>
    </location>
</feature>
<evidence type="ECO:0000256" key="2">
    <source>
        <dbReference type="ARBA" id="ARBA00022692"/>
    </source>
</evidence>
<dbReference type="AlphaFoldDB" id="A0A501PMC4"/>
<evidence type="ECO:0000313" key="7">
    <source>
        <dbReference type="Proteomes" id="UP000319148"/>
    </source>
</evidence>
<dbReference type="PANTHER" id="PTHR36917:SF1">
    <property type="entry name" value="INNER MEMBRANE-SPANNING PROTEIN YCIB"/>
    <property type="match status" value="1"/>
</dbReference>
<feature type="transmembrane region" description="Helical" evidence="5">
    <location>
        <begin position="125"/>
        <end position="143"/>
    </location>
</feature>
<feature type="transmembrane region" description="Helical" evidence="5">
    <location>
        <begin position="53"/>
        <end position="72"/>
    </location>
</feature>
<feature type="transmembrane region" description="Helical" evidence="5">
    <location>
        <begin position="84"/>
        <end position="104"/>
    </location>
</feature>
<protein>
    <recommendedName>
        <fullName evidence="5">Inner membrane-spanning protein YciB</fullName>
    </recommendedName>
</protein>
<gene>
    <name evidence="5" type="primary">yciB</name>
    <name evidence="6" type="ORF">FIV46_05070</name>
</gene>
<keyword evidence="4 5" id="KW-0472">Membrane</keyword>
<dbReference type="InterPro" id="IPR006008">
    <property type="entry name" value="YciB"/>
</dbReference>
<comment type="caution">
    <text evidence="6">The sequence shown here is derived from an EMBL/GenBank/DDBJ whole genome shotgun (WGS) entry which is preliminary data.</text>
</comment>
<dbReference type="PANTHER" id="PTHR36917">
    <property type="entry name" value="INTRACELLULAR SEPTATION PROTEIN A-RELATED"/>
    <property type="match status" value="1"/>
</dbReference>
<dbReference type="Proteomes" id="UP000319148">
    <property type="component" value="Unassembled WGS sequence"/>
</dbReference>
<dbReference type="EMBL" id="VFIY01000005">
    <property type="protein sequence ID" value="TPD61583.1"/>
    <property type="molecule type" value="Genomic_DNA"/>
</dbReference>
<evidence type="ECO:0000256" key="1">
    <source>
        <dbReference type="ARBA" id="ARBA00022475"/>
    </source>
</evidence>
<evidence type="ECO:0000256" key="4">
    <source>
        <dbReference type="ARBA" id="ARBA00023136"/>
    </source>
</evidence>
<organism evidence="6 7">
    <name type="scientific">Emcibacter nanhaiensis</name>
    <dbReference type="NCBI Taxonomy" id="1505037"/>
    <lineage>
        <taxon>Bacteria</taxon>
        <taxon>Pseudomonadati</taxon>
        <taxon>Pseudomonadota</taxon>
        <taxon>Alphaproteobacteria</taxon>
        <taxon>Emcibacterales</taxon>
        <taxon>Emcibacteraceae</taxon>
        <taxon>Emcibacter</taxon>
    </lineage>
</organism>
<accession>A0A501PMC4</accession>
<keyword evidence="7" id="KW-1185">Reference proteome</keyword>
<dbReference type="NCBIfam" id="NF001323">
    <property type="entry name" value="PRK00259.1-1"/>
    <property type="match status" value="1"/>
</dbReference>
<dbReference type="HAMAP" id="MF_00189">
    <property type="entry name" value="YciB"/>
    <property type="match status" value="1"/>
</dbReference>
<comment type="similarity">
    <text evidence="5">Belongs to the YciB family.</text>
</comment>
<keyword evidence="3 5" id="KW-1133">Transmembrane helix</keyword>
<dbReference type="Pfam" id="PF04279">
    <property type="entry name" value="IspA"/>
    <property type="match status" value="1"/>
</dbReference>